<feature type="transmembrane region" description="Helical" evidence="1">
    <location>
        <begin position="292"/>
        <end position="310"/>
    </location>
</feature>
<feature type="transmembrane region" description="Helical" evidence="1">
    <location>
        <begin position="130"/>
        <end position="158"/>
    </location>
</feature>
<feature type="transmembrane region" description="Helical" evidence="1">
    <location>
        <begin position="33"/>
        <end position="60"/>
    </location>
</feature>
<dbReference type="PANTHER" id="PTHR46211:SF14">
    <property type="entry name" value="GLYCEROPHOSPHODIESTER PHOSPHODIESTERASE"/>
    <property type="match status" value="1"/>
</dbReference>
<dbReference type="InterPro" id="IPR017946">
    <property type="entry name" value="PLC-like_Pdiesterase_TIM-brl"/>
</dbReference>
<dbReference type="EMBL" id="BMDX01000007">
    <property type="protein sequence ID" value="GGA75685.1"/>
    <property type="molecule type" value="Genomic_DNA"/>
</dbReference>
<dbReference type="Pfam" id="PF10110">
    <property type="entry name" value="GPDPase_memb"/>
    <property type="match status" value="1"/>
</dbReference>
<keyword evidence="1" id="KW-0472">Membrane</keyword>
<feature type="domain" description="GP-PDE" evidence="2">
    <location>
        <begin position="319"/>
        <end position="554"/>
    </location>
</feature>
<dbReference type="GO" id="GO:0008081">
    <property type="term" value="F:phosphoric diester hydrolase activity"/>
    <property type="evidence" value="ECO:0007669"/>
    <property type="project" value="InterPro"/>
</dbReference>
<dbReference type="Proteomes" id="UP000619743">
    <property type="component" value="Unassembled WGS sequence"/>
</dbReference>
<reference evidence="4" key="1">
    <citation type="journal article" date="2019" name="Int. J. Syst. Evol. Microbiol.">
        <title>The Global Catalogue of Microorganisms (GCM) 10K type strain sequencing project: providing services to taxonomists for standard genome sequencing and annotation.</title>
        <authorList>
            <consortium name="The Broad Institute Genomics Platform"/>
            <consortium name="The Broad Institute Genome Sequencing Center for Infectious Disease"/>
            <person name="Wu L."/>
            <person name="Ma J."/>
        </authorList>
    </citation>
    <scope>NUCLEOTIDE SEQUENCE [LARGE SCALE GENOMIC DNA]</scope>
    <source>
        <strain evidence="4">CGMCC 1.10130</strain>
    </source>
</reference>
<dbReference type="Pfam" id="PF03009">
    <property type="entry name" value="GDPD"/>
    <property type="match status" value="1"/>
</dbReference>
<dbReference type="InterPro" id="IPR018476">
    <property type="entry name" value="GlyceroP-diester-Pdiesterase_M"/>
</dbReference>
<accession>A0A8J2U4Q3</accession>
<organism evidence="3 4">
    <name type="scientific">Neiella marina</name>
    <dbReference type="NCBI Taxonomy" id="508461"/>
    <lineage>
        <taxon>Bacteria</taxon>
        <taxon>Pseudomonadati</taxon>
        <taxon>Pseudomonadota</taxon>
        <taxon>Gammaproteobacteria</taxon>
        <taxon>Alteromonadales</taxon>
        <taxon>Echinimonadaceae</taxon>
        <taxon>Neiella</taxon>
    </lineage>
</organism>
<evidence type="ECO:0000256" key="1">
    <source>
        <dbReference type="SAM" id="Phobius"/>
    </source>
</evidence>
<feature type="transmembrane region" description="Helical" evidence="1">
    <location>
        <begin position="222"/>
        <end position="255"/>
    </location>
</feature>
<comment type="caution">
    <text evidence="3">The sequence shown here is derived from an EMBL/GenBank/DDBJ whole genome shotgun (WGS) entry which is preliminary data.</text>
</comment>
<evidence type="ECO:0000313" key="3">
    <source>
        <dbReference type="EMBL" id="GGA75685.1"/>
    </source>
</evidence>
<feature type="transmembrane region" description="Helical" evidence="1">
    <location>
        <begin position="81"/>
        <end position="110"/>
    </location>
</feature>
<dbReference type="AlphaFoldDB" id="A0A8J2U4Q3"/>
<dbReference type="InterPro" id="IPR030395">
    <property type="entry name" value="GP_PDE_dom"/>
</dbReference>
<keyword evidence="1" id="KW-1133">Transmembrane helix</keyword>
<dbReference type="SUPFAM" id="SSF51695">
    <property type="entry name" value="PLC-like phosphodiesterases"/>
    <property type="match status" value="1"/>
</dbReference>
<dbReference type="GO" id="GO:0006629">
    <property type="term" value="P:lipid metabolic process"/>
    <property type="evidence" value="ECO:0007669"/>
    <property type="project" value="InterPro"/>
</dbReference>
<sequence length="593" mass="65485">MLLLKLFLLAADESVLSDEDILLFLFHPVGLSGLFVIGSVSLGVWFAEVGAMSVIAYGALRGERISCLVAIRYVVQHGRDLLVLGGHVLLRLLALATPLIGLLSGIYWWLLSSHDINYYLAHQPPEWNTALWWAGGLGVAYLLLAVRLLSGWSMALPLTLFSGVSGRRALRDSKQYTKGYALLICVSLLSWMLLLWLVQWFAAMLLSVIGDQLAPLIAGDGWMMAILLVVILLLVTLILNLVLGFGSLSLFVLLMARLYRRMVVKGTLPALERLRPISWQGYRVLLTGWRPWAICASVALVAGLLVYQVLENVSAKDHAEVIAHRGASNAAPENTMAAFEEAIRQHSDWIELDVQLSGDDKVIVTHDSDFMKVAGNPLQTWHATHAELADLDVGSWFSPKFASERTPTLRQVLQRVEGKAGVIIELKYYGGQGQHKQLLLASKVADVVREIGMSEQIKIMSLNRRAVHQMAALEPSWQRGLLSTASLGDLTRLNVNFLALNTNAATPSLIRDAHSRGLKVYVWTVNSPVMMSVMLSRGVDGLITDEPGLAREVMQMREELSLVGRLVIWIAGELGLLQLQFEPANSENSQRVR</sequence>
<name>A0A8J2U4Q3_9GAMM</name>
<dbReference type="Gene3D" id="3.20.20.190">
    <property type="entry name" value="Phosphatidylinositol (PI) phosphodiesterase"/>
    <property type="match status" value="1"/>
</dbReference>
<evidence type="ECO:0000259" key="2">
    <source>
        <dbReference type="PROSITE" id="PS51704"/>
    </source>
</evidence>
<keyword evidence="4" id="KW-1185">Reference proteome</keyword>
<gene>
    <name evidence="3" type="ORF">GCM10011369_16900</name>
</gene>
<keyword evidence="1" id="KW-0812">Transmembrane</keyword>
<proteinExistence type="predicted"/>
<dbReference type="PROSITE" id="PS51704">
    <property type="entry name" value="GP_PDE"/>
    <property type="match status" value="1"/>
</dbReference>
<protein>
    <submittedName>
        <fullName evidence="3">Glycerophosphoryl diester phosphodiesterase</fullName>
    </submittedName>
</protein>
<dbReference type="PANTHER" id="PTHR46211">
    <property type="entry name" value="GLYCEROPHOSPHORYL DIESTER PHOSPHODIESTERASE"/>
    <property type="match status" value="1"/>
</dbReference>
<feature type="transmembrane region" description="Helical" evidence="1">
    <location>
        <begin position="179"/>
        <end position="202"/>
    </location>
</feature>
<evidence type="ECO:0000313" key="4">
    <source>
        <dbReference type="Proteomes" id="UP000619743"/>
    </source>
</evidence>